<dbReference type="InterPro" id="IPR007159">
    <property type="entry name" value="SpoVT-AbrB_dom"/>
</dbReference>
<proteinExistence type="predicted"/>
<dbReference type="PANTHER" id="PTHR34860:SF7">
    <property type="entry name" value="TRANSCRIPTION REGULATOR, SPOVT_ABRB FAMILY"/>
    <property type="match status" value="1"/>
</dbReference>
<accession>A0AAT9GMY4</accession>
<dbReference type="EMBL" id="AP031322">
    <property type="protein sequence ID" value="BFH72073.1"/>
    <property type="molecule type" value="Genomic_DNA"/>
</dbReference>
<organism evidence="2">
    <name type="scientific">Sulfurisphaera javensis</name>
    <dbReference type="NCBI Taxonomy" id="2049879"/>
    <lineage>
        <taxon>Archaea</taxon>
        <taxon>Thermoproteota</taxon>
        <taxon>Thermoprotei</taxon>
        <taxon>Sulfolobales</taxon>
        <taxon>Sulfolobaceae</taxon>
        <taxon>Sulfurisphaera</taxon>
    </lineage>
</organism>
<dbReference type="SMART" id="SM00966">
    <property type="entry name" value="SpoVT_AbrB"/>
    <property type="match status" value="1"/>
</dbReference>
<sequence length="86" mass="9983">MTIKVNVGKKGIIIIPKSIRDLLNIKEGDSLLLNVIDGKIVLERERKINLEDLKKKFEEHEKRIAYAKKPRLGELEKVELEEEFEG</sequence>
<dbReference type="InterPro" id="IPR052975">
    <property type="entry name" value="Repressor-like_regulatory"/>
</dbReference>
<dbReference type="NCBIfam" id="TIGR01439">
    <property type="entry name" value="lp_hng_hel_AbrB"/>
    <property type="match status" value="1"/>
</dbReference>
<dbReference type="PANTHER" id="PTHR34860">
    <property type="entry name" value="REPRESSOR-LIKE PROTEIN SSO7C3"/>
    <property type="match status" value="1"/>
</dbReference>
<dbReference type="SUPFAM" id="SSF89447">
    <property type="entry name" value="AbrB/MazE/MraZ-like"/>
    <property type="match status" value="1"/>
</dbReference>
<evidence type="ECO:0000259" key="1">
    <source>
        <dbReference type="SMART" id="SM00966"/>
    </source>
</evidence>
<protein>
    <recommendedName>
        <fullName evidence="1">SpoVT-AbrB domain-containing protein</fullName>
    </recommendedName>
</protein>
<dbReference type="GeneID" id="92352951"/>
<dbReference type="RefSeq" id="WP_369610325.1">
    <property type="nucleotide sequence ID" value="NZ_AP031322.1"/>
</dbReference>
<evidence type="ECO:0000313" key="2">
    <source>
        <dbReference type="EMBL" id="BFH72073.1"/>
    </source>
</evidence>
<gene>
    <name evidence="2" type="ORF">SJAV_00170</name>
</gene>
<name>A0AAT9GMY4_9CREN</name>
<dbReference type="AlphaFoldDB" id="A0AAT9GMY4"/>
<dbReference type="Gene3D" id="2.10.260.10">
    <property type="match status" value="1"/>
</dbReference>
<dbReference type="Pfam" id="PF04014">
    <property type="entry name" value="MazE_antitoxin"/>
    <property type="match status" value="1"/>
</dbReference>
<dbReference type="KEGG" id="sjv:SJAV_00170"/>
<reference evidence="2" key="1">
    <citation type="submission" date="2024-03" db="EMBL/GenBank/DDBJ databases">
        <title>Complete genome sequence of Sulfurisphaera javensis strain KD-1.</title>
        <authorList>
            <person name="Sakai H."/>
            <person name="Nur N."/>
            <person name="Suwanto A."/>
            <person name="Kurosawa N."/>
        </authorList>
    </citation>
    <scope>NUCLEOTIDE SEQUENCE</scope>
    <source>
        <strain evidence="2">KD-1</strain>
    </source>
</reference>
<feature type="domain" description="SpoVT-AbrB" evidence="1">
    <location>
        <begin position="5"/>
        <end position="50"/>
    </location>
</feature>
<dbReference type="InterPro" id="IPR037914">
    <property type="entry name" value="SpoVT-AbrB_sf"/>
</dbReference>
<dbReference type="GO" id="GO:0003677">
    <property type="term" value="F:DNA binding"/>
    <property type="evidence" value="ECO:0007669"/>
    <property type="project" value="InterPro"/>
</dbReference>